<dbReference type="Gene3D" id="6.10.250.3110">
    <property type="match status" value="1"/>
</dbReference>
<dbReference type="RefSeq" id="WP_378079259.1">
    <property type="nucleotide sequence ID" value="NZ_JBHTMK010000072.1"/>
</dbReference>
<dbReference type="Proteomes" id="UP001597183">
    <property type="component" value="Unassembled WGS sequence"/>
</dbReference>
<comment type="caution">
    <text evidence="3">The sequence shown here is derived from an EMBL/GenBank/DDBJ whole genome shotgun (WGS) entry which is preliminary data.</text>
</comment>
<accession>A0ABW4AT56</accession>
<feature type="non-terminal residue" evidence="3">
    <location>
        <position position="1"/>
    </location>
</feature>
<dbReference type="EMBL" id="JBHTMK010000072">
    <property type="protein sequence ID" value="MFD1373769.1"/>
    <property type="molecule type" value="Genomic_DNA"/>
</dbReference>
<evidence type="ECO:0000313" key="4">
    <source>
        <dbReference type="Proteomes" id="UP001597183"/>
    </source>
</evidence>
<evidence type="ECO:0000256" key="2">
    <source>
        <dbReference type="SAM" id="MobiDB-lite"/>
    </source>
</evidence>
<evidence type="ECO:0000313" key="3">
    <source>
        <dbReference type="EMBL" id="MFD1373769.1"/>
    </source>
</evidence>
<organism evidence="3 4">
    <name type="scientific">Actinoplanes sichuanensis</name>
    <dbReference type="NCBI Taxonomy" id="512349"/>
    <lineage>
        <taxon>Bacteria</taxon>
        <taxon>Bacillati</taxon>
        <taxon>Actinomycetota</taxon>
        <taxon>Actinomycetes</taxon>
        <taxon>Micromonosporales</taxon>
        <taxon>Micromonosporaceae</taxon>
        <taxon>Actinoplanes</taxon>
    </lineage>
</organism>
<feature type="coiled-coil region" evidence="1">
    <location>
        <begin position="21"/>
        <end position="76"/>
    </location>
</feature>
<reference evidence="4" key="1">
    <citation type="journal article" date="2019" name="Int. J. Syst. Evol. Microbiol.">
        <title>The Global Catalogue of Microorganisms (GCM) 10K type strain sequencing project: providing services to taxonomists for standard genome sequencing and annotation.</title>
        <authorList>
            <consortium name="The Broad Institute Genomics Platform"/>
            <consortium name="The Broad Institute Genome Sequencing Center for Infectious Disease"/>
            <person name="Wu L."/>
            <person name="Ma J."/>
        </authorList>
    </citation>
    <scope>NUCLEOTIDE SEQUENCE [LARGE SCALE GENOMIC DNA]</scope>
    <source>
        <strain evidence="4">CCM 7526</strain>
    </source>
</reference>
<proteinExistence type="predicted"/>
<protein>
    <recommendedName>
        <fullName evidence="5">Mobilization protein</fullName>
    </recommendedName>
</protein>
<sequence>ALQKLKQHDVVKQYGELVEKYNGLARKFNEQSQEKKQLKQEVDTLKLENRSYQNENRELKSENGQLKEKLMQISKEFSAFKERVGKVLHAQIDRVKTFLRIRDVAPSHIKALDDRQDKLVQDSLQKLEKPQRENQRGMEMDM</sequence>
<feature type="region of interest" description="Disordered" evidence="2">
    <location>
        <begin position="123"/>
        <end position="142"/>
    </location>
</feature>
<keyword evidence="4" id="KW-1185">Reference proteome</keyword>
<name>A0ABW4AT56_9ACTN</name>
<keyword evidence="1" id="KW-0175">Coiled coil</keyword>
<gene>
    <name evidence="3" type="ORF">ACFQ5G_51300</name>
</gene>
<evidence type="ECO:0000256" key="1">
    <source>
        <dbReference type="SAM" id="Coils"/>
    </source>
</evidence>
<evidence type="ECO:0008006" key="5">
    <source>
        <dbReference type="Google" id="ProtNLM"/>
    </source>
</evidence>